<dbReference type="SMART" id="SM00849">
    <property type="entry name" value="Lactamase_B"/>
    <property type="match status" value="1"/>
</dbReference>
<dbReference type="Pfam" id="PF00753">
    <property type="entry name" value="Lactamase_B"/>
    <property type="match status" value="1"/>
</dbReference>
<accession>A0ABR9AZ26</accession>
<evidence type="ECO:0000256" key="2">
    <source>
        <dbReference type="ARBA" id="ARBA00034301"/>
    </source>
</evidence>
<dbReference type="RefSeq" id="WP_192024837.1">
    <property type="nucleotide sequence ID" value="NZ_JACYTN010000004.1"/>
</dbReference>
<comment type="catalytic activity">
    <reaction evidence="3">
        <text>3',5'-cyclic UMP + H2O = UMP + H(+)</text>
        <dbReference type="Rhea" id="RHEA:70575"/>
        <dbReference type="ChEBI" id="CHEBI:15377"/>
        <dbReference type="ChEBI" id="CHEBI:15378"/>
        <dbReference type="ChEBI" id="CHEBI:57865"/>
        <dbReference type="ChEBI" id="CHEBI:184387"/>
    </reaction>
    <physiologicalReaction direction="left-to-right" evidence="3">
        <dbReference type="Rhea" id="RHEA:70576"/>
    </physiologicalReaction>
</comment>
<dbReference type="PANTHER" id="PTHR42951:SF14">
    <property type="entry name" value="METALLO-BETA-LACTAMASE SUPERFAMILY PROTEIN"/>
    <property type="match status" value="1"/>
</dbReference>
<gene>
    <name evidence="5" type="ORF">IFO66_09020</name>
</gene>
<comment type="function">
    <text evidence="2">Counteracts the endogenous Pycsar antiviral defense system. Phosphodiesterase that enables metal-dependent hydrolysis of host cyclic nucleotide Pycsar defense signals such as cCMP and cUMP.</text>
</comment>
<dbReference type="InterPro" id="IPR036866">
    <property type="entry name" value="RibonucZ/Hydroxyglut_hydro"/>
</dbReference>
<dbReference type="InterPro" id="IPR001279">
    <property type="entry name" value="Metallo-B-lactamas"/>
</dbReference>
<keyword evidence="6" id="KW-1185">Reference proteome</keyword>
<comment type="caution">
    <text evidence="5">The sequence shown here is derived from an EMBL/GenBank/DDBJ whole genome shotgun (WGS) entry which is preliminary data.</text>
</comment>
<evidence type="ECO:0000313" key="5">
    <source>
        <dbReference type="EMBL" id="MBD8498455.1"/>
    </source>
</evidence>
<sequence length="307" mass="34183">MLKLELLQAIGSSYYLSGKLSVGVYLNEANRTAVLIDSGPNAGIAKALDRLLRNMGYRVSAIINTHAHVQQYGGNHYLQENYPDLRVYSSELSAPFIQYPWLSHSYGAAETLLLEEEKVKRQVVVTDIISYEDGAIQIDGATFAIVTLPGHSPDMIGVITPDNILYGSDALFGKQTLLRQKLLYYSDIKGARATFNKLSASAVSSYVFNHGGYCTDISELVHDHLERLEQCLQDVEAIIRANAMTYEQIVKEVLLHYEIEDNSTAYMAISSIVRALLSELKRTKKIDCFVEKGQLVIEQSNVAPRTI</sequence>
<evidence type="ECO:0000256" key="1">
    <source>
        <dbReference type="ARBA" id="ARBA00034221"/>
    </source>
</evidence>
<feature type="domain" description="Metallo-beta-lactamase" evidence="4">
    <location>
        <begin position="21"/>
        <end position="210"/>
    </location>
</feature>
<dbReference type="Gene3D" id="3.60.15.10">
    <property type="entry name" value="Ribonuclease Z/Hydroxyacylglutathione hydrolase-like"/>
    <property type="match status" value="1"/>
</dbReference>
<reference evidence="5 6" key="1">
    <citation type="submission" date="2020-09" db="EMBL/GenBank/DDBJ databases">
        <title>Paenibacillus sp. CAU 1523 isolated from sand of Haeundae Beach.</title>
        <authorList>
            <person name="Kim W."/>
        </authorList>
    </citation>
    <scope>NUCLEOTIDE SEQUENCE [LARGE SCALE GENOMIC DNA]</scope>
    <source>
        <strain evidence="5 6">CAU 1523</strain>
    </source>
</reference>
<dbReference type="CDD" id="cd07743">
    <property type="entry name" value="metallo-hydrolase-like_MBL-fold"/>
    <property type="match status" value="1"/>
</dbReference>
<evidence type="ECO:0000259" key="4">
    <source>
        <dbReference type="SMART" id="SM00849"/>
    </source>
</evidence>
<dbReference type="SUPFAM" id="SSF56281">
    <property type="entry name" value="Metallo-hydrolase/oxidoreductase"/>
    <property type="match status" value="1"/>
</dbReference>
<dbReference type="Proteomes" id="UP000634529">
    <property type="component" value="Unassembled WGS sequence"/>
</dbReference>
<organism evidence="5 6">
    <name type="scientific">Paenibacillus arenosi</name>
    <dbReference type="NCBI Taxonomy" id="2774142"/>
    <lineage>
        <taxon>Bacteria</taxon>
        <taxon>Bacillati</taxon>
        <taxon>Bacillota</taxon>
        <taxon>Bacilli</taxon>
        <taxon>Bacillales</taxon>
        <taxon>Paenibacillaceae</taxon>
        <taxon>Paenibacillus</taxon>
    </lineage>
</organism>
<dbReference type="PANTHER" id="PTHR42951">
    <property type="entry name" value="METALLO-BETA-LACTAMASE DOMAIN-CONTAINING"/>
    <property type="match status" value="1"/>
</dbReference>
<evidence type="ECO:0000256" key="3">
    <source>
        <dbReference type="ARBA" id="ARBA00048505"/>
    </source>
</evidence>
<name>A0ABR9AZ26_9BACL</name>
<protein>
    <submittedName>
        <fullName evidence="5">MBL fold metallo-hydrolase</fullName>
    </submittedName>
</protein>
<evidence type="ECO:0000313" key="6">
    <source>
        <dbReference type="Proteomes" id="UP000634529"/>
    </source>
</evidence>
<comment type="catalytic activity">
    <reaction evidence="1">
        <text>3',5'-cyclic CMP + H2O = CMP + H(+)</text>
        <dbReference type="Rhea" id="RHEA:72675"/>
        <dbReference type="ChEBI" id="CHEBI:15377"/>
        <dbReference type="ChEBI" id="CHEBI:15378"/>
        <dbReference type="ChEBI" id="CHEBI:58003"/>
        <dbReference type="ChEBI" id="CHEBI:60377"/>
    </reaction>
    <physiologicalReaction direction="left-to-right" evidence="1">
        <dbReference type="Rhea" id="RHEA:72676"/>
    </physiologicalReaction>
</comment>
<dbReference type="InterPro" id="IPR050855">
    <property type="entry name" value="NDM-1-like"/>
</dbReference>
<dbReference type="EMBL" id="JACYTN010000004">
    <property type="protein sequence ID" value="MBD8498455.1"/>
    <property type="molecule type" value="Genomic_DNA"/>
</dbReference>
<proteinExistence type="predicted"/>